<organism evidence="1 2">
    <name type="scientific">Didymella rabiei</name>
    <name type="common">Chickpea ascochyta blight fungus</name>
    <name type="synonym">Mycosphaerella rabiei</name>
    <dbReference type="NCBI Taxonomy" id="5454"/>
    <lineage>
        <taxon>Eukaryota</taxon>
        <taxon>Fungi</taxon>
        <taxon>Dikarya</taxon>
        <taxon>Ascomycota</taxon>
        <taxon>Pezizomycotina</taxon>
        <taxon>Dothideomycetes</taxon>
        <taxon>Pleosporomycetidae</taxon>
        <taxon>Pleosporales</taxon>
        <taxon>Pleosporineae</taxon>
        <taxon>Didymellaceae</taxon>
        <taxon>Ascochyta</taxon>
    </lineage>
</organism>
<dbReference type="AlphaFoldDB" id="A0A163JHF9"/>
<gene>
    <name evidence="1" type="ORF">ST47_g2495</name>
</gene>
<name>A0A163JHF9_DIDRA</name>
<dbReference type="EMBL" id="JYNV01000107">
    <property type="protein sequence ID" value="KZM26360.1"/>
    <property type="molecule type" value="Genomic_DNA"/>
</dbReference>
<evidence type="ECO:0000313" key="2">
    <source>
        <dbReference type="Proteomes" id="UP000076837"/>
    </source>
</evidence>
<comment type="caution">
    <text evidence="1">The sequence shown here is derived from an EMBL/GenBank/DDBJ whole genome shotgun (WGS) entry which is preliminary data.</text>
</comment>
<reference evidence="1 2" key="1">
    <citation type="journal article" date="2016" name="Sci. Rep.">
        <title>Draft genome sequencing and secretome analysis of fungal phytopathogen Ascochyta rabiei provides insight into the necrotrophic effector repertoire.</title>
        <authorList>
            <person name="Verma S."/>
            <person name="Gazara R.K."/>
            <person name="Nizam S."/>
            <person name="Parween S."/>
            <person name="Chattopadhyay D."/>
            <person name="Verma P.K."/>
        </authorList>
    </citation>
    <scope>NUCLEOTIDE SEQUENCE [LARGE SCALE GENOMIC DNA]</scope>
    <source>
        <strain evidence="1 2">ArDII</strain>
    </source>
</reference>
<keyword evidence="2" id="KW-1185">Reference proteome</keyword>
<evidence type="ECO:0000313" key="1">
    <source>
        <dbReference type="EMBL" id="KZM26360.1"/>
    </source>
</evidence>
<dbReference type="Proteomes" id="UP000076837">
    <property type="component" value="Unassembled WGS sequence"/>
</dbReference>
<protein>
    <submittedName>
        <fullName evidence="1">Uncharacterized protein</fullName>
    </submittedName>
</protein>
<accession>A0A163JHF9</accession>
<proteinExistence type="predicted"/>
<sequence length="109" mass="12022">MGSPAGVKNVQNNWEPVDGWGYPDLRDVLPKNLKHLKINKTEFNTPDTSEGPAGVQTALRTGVIGLPRSVMELLGLEKEWLHTDEAKTVLFGEEVYGDALRRPETSCCS</sequence>